<evidence type="ECO:0000313" key="2">
    <source>
        <dbReference type="Proteomes" id="UP000015106"/>
    </source>
</evidence>
<dbReference type="EnsemblPlants" id="TuG1812G0300002241.01.T01">
    <property type="protein sequence ID" value="TuG1812G0300002241.01.T01"/>
    <property type="gene ID" value="TuG1812G0300002241.01"/>
</dbReference>
<name>A0A8R7PS80_TRIUA</name>
<sequence>MLLRRLVRRQGAQLAHPVWRQGVGTAPPAPRHAKNKTAAPRAASAHIVVVHLDISAYTHEPSRKPSRMLRTGGHRWRSRGGDAPPCYHLTLILLLCWPSHLARGHTLAGCFGPATGCLTGRVLPRAPLPGSLPFLA</sequence>
<reference evidence="1" key="3">
    <citation type="submission" date="2022-06" db="UniProtKB">
        <authorList>
            <consortium name="EnsemblPlants"/>
        </authorList>
    </citation>
    <scope>IDENTIFICATION</scope>
</reference>
<accession>A0A8R7PS80</accession>
<proteinExistence type="predicted"/>
<dbReference type="AlphaFoldDB" id="A0A8R7PS80"/>
<organism evidence="1 2">
    <name type="scientific">Triticum urartu</name>
    <name type="common">Red wild einkorn</name>
    <name type="synonym">Crithodium urartu</name>
    <dbReference type="NCBI Taxonomy" id="4572"/>
    <lineage>
        <taxon>Eukaryota</taxon>
        <taxon>Viridiplantae</taxon>
        <taxon>Streptophyta</taxon>
        <taxon>Embryophyta</taxon>
        <taxon>Tracheophyta</taxon>
        <taxon>Spermatophyta</taxon>
        <taxon>Magnoliopsida</taxon>
        <taxon>Liliopsida</taxon>
        <taxon>Poales</taxon>
        <taxon>Poaceae</taxon>
        <taxon>BOP clade</taxon>
        <taxon>Pooideae</taxon>
        <taxon>Triticodae</taxon>
        <taxon>Triticeae</taxon>
        <taxon>Triticinae</taxon>
        <taxon>Triticum</taxon>
    </lineage>
</organism>
<evidence type="ECO:0000313" key="1">
    <source>
        <dbReference type="EnsemblPlants" id="TuG1812G0300002241.01.T01"/>
    </source>
</evidence>
<reference evidence="2" key="1">
    <citation type="journal article" date="2013" name="Nature">
        <title>Draft genome of the wheat A-genome progenitor Triticum urartu.</title>
        <authorList>
            <person name="Ling H.Q."/>
            <person name="Zhao S."/>
            <person name="Liu D."/>
            <person name="Wang J."/>
            <person name="Sun H."/>
            <person name="Zhang C."/>
            <person name="Fan H."/>
            <person name="Li D."/>
            <person name="Dong L."/>
            <person name="Tao Y."/>
            <person name="Gao C."/>
            <person name="Wu H."/>
            <person name="Li Y."/>
            <person name="Cui Y."/>
            <person name="Guo X."/>
            <person name="Zheng S."/>
            <person name="Wang B."/>
            <person name="Yu K."/>
            <person name="Liang Q."/>
            <person name="Yang W."/>
            <person name="Lou X."/>
            <person name="Chen J."/>
            <person name="Feng M."/>
            <person name="Jian J."/>
            <person name="Zhang X."/>
            <person name="Luo G."/>
            <person name="Jiang Y."/>
            <person name="Liu J."/>
            <person name="Wang Z."/>
            <person name="Sha Y."/>
            <person name="Zhang B."/>
            <person name="Wu H."/>
            <person name="Tang D."/>
            <person name="Shen Q."/>
            <person name="Xue P."/>
            <person name="Zou S."/>
            <person name="Wang X."/>
            <person name="Liu X."/>
            <person name="Wang F."/>
            <person name="Yang Y."/>
            <person name="An X."/>
            <person name="Dong Z."/>
            <person name="Zhang K."/>
            <person name="Zhang X."/>
            <person name="Luo M.C."/>
            <person name="Dvorak J."/>
            <person name="Tong Y."/>
            <person name="Wang J."/>
            <person name="Yang H."/>
            <person name="Li Z."/>
            <person name="Wang D."/>
            <person name="Zhang A."/>
            <person name="Wang J."/>
        </authorList>
    </citation>
    <scope>NUCLEOTIDE SEQUENCE</scope>
    <source>
        <strain evidence="2">cv. G1812</strain>
    </source>
</reference>
<reference evidence="1" key="2">
    <citation type="submission" date="2018-03" db="EMBL/GenBank/DDBJ databases">
        <title>The Triticum urartu genome reveals the dynamic nature of wheat genome evolution.</title>
        <authorList>
            <person name="Ling H."/>
            <person name="Ma B."/>
            <person name="Shi X."/>
            <person name="Liu H."/>
            <person name="Dong L."/>
            <person name="Sun H."/>
            <person name="Cao Y."/>
            <person name="Gao Q."/>
            <person name="Zheng S."/>
            <person name="Li Y."/>
            <person name="Yu Y."/>
            <person name="Du H."/>
            <person name="Qi M."/>
            <person name="Li Y."/>
            <person name="Yu H."/>
            <person name="Cui Y."/>
            <person name="Wang N."/>
            <person name="Chen C."/>
            <person name="Wu H."/>
            <person name="Zhao Y."/>
            <person name="Zhang J."/>
            <person name="Li Y."/>
            <person name="Zhou W."/>
            <person name="Zhang B."/>
            <person name="Hu W."/>
            <person name="Eijk M."/>
            <person name="Tang J."/>
            <person name="Witsenboer H."/>
            <person name="Zhao S."/>
            <person name="Li Z."/>
            <person name="Zhang A."/>
            <person name="Wang D."/>
            <person name="Liang C."/>
        </authorList>
    </citation>
    <scope>NUCLEOTIDE SEQUENCE [LARGE SCALE GENOMIC DNA]</scope>
    <source>
        <strain evidence="1">cv. G1812</strain>
    </source>
</reference>
<dbReference type="Gramene" id="TuG1812G0300002241.01.T01">
    <property type="protein sequence ID" value="TuG1812G0300002241.01.T01"/>
    <property type="gene ID" value="TuG1812G0300002241.01"/>
</dbReference>
<protein>
    <submittedName>
        <fullName evidence="1">Uncharacterized protein</fullName>
    </submittedName>
</protein>
<dbReference type="Proteomes" id="UP000015106">
    <property type="component" value="Chromosome 3"/>
</dbReference>
<keyword evidence="2" id="KW-1185">Reference proteome</keyword>